<evidence type="ECO:0000313" key="2">
    <source>
        <dbReference type="Proteomes" id="UP000233556"/>
    </source>
</evidence>
<evidence type="ECO:0000313" key="1">
    <source>
        <dbReference type="EMBL" id="PKU35406.1"/>
    </source>
</evidence>
<dbReference type="Proteomes" id="UP000233556">
    <property type="component" value="Unassembled WGS sequence"/>
</dbReference>
<name>A0A2I0TNL8_LIMLA</name>
<sequence>MSEPSPKNQLQPHVAPQFRDFRDHPLPRVCWPEVTVHLQGGSRYGHRVNSRPLYERSAQAAQALHLQKGNAALLCLTDSLKKKQAVLRGVRVLRNWGWTLKSKAPQQDLCEWQDSREFVTESALCKDHITNIQDLPPPAQGFAFDIRMRSKG</sequence>
<gene>
    <name evidence="1" type="ORF">llap_14290</name>
</gene>
<keyword evidence="2" id="KW-1185">Reference proteome</keyword>
<reference evidence="2" key="2">
    <citation type="submission" date="2017-12" db="EMBL/GenBank/DDBJ databases">
        <title>Genome sequence of the Bar-tailed Godwit (Limosa lapponica baueri).</title>
        <authorList>
            <person name="Lima N.C.B."/>
            <person name="Parody-Merino A.M."/>
            <person name="Battley P.F."/>
            <person name="Fidler A.E."/>
            <person name="Prosdocimi F."/>
        </authorList>
    </citation>
    <scope>NUCLEOTIDE SEQUENCE [LARGE SCALE GENOMIC DNA]</scope>
</reference>
<dbReference type="AlphaFoldDB" id="A0A2I0TNL8"/>
<protein>
    <submittedName>
        <fullName evidence="1">Uncharacterized protein</fullName>
    </submittedName>
</protein>
<accession>A0A2I0TNL8</accession>
<dbReference type="EMBL" id="KZ508286">
    <property type="protein sequence ID" value="PKU35406.1"/>
    <property type="molecule type" value="Genomic_DNA"/>
</dbReference>
<reference evidence="2" key="1">
    <citation type="submission" date="2017-11" db="EMBL/GenBank/DDBJ databases">
        <authorList>
            <person name="Lima N.C."/>
            <person name="Parody-Merino A.M."/>
            <person name="Battley P.F."/>
            <person name="Fidler A.E."/>
            <person name="Prosdocimi F."/>
        </authorList>
    </citation>
    <scope>NUCLEOTIDE SEQUENCE [LARGE SCALE GENOMIC DNA]</scope>
</reference>
<proteinExistence type="predicted"/>
<organism evidence="1 2">
    <name type="scientific">Limosa lapponica baueri</name>
    <dbReference type="NCBI Taxonomy" id="1758121"/>
    <lineage>
        <taxon>Eukaryota</taxon>
        <taxon>Metazoa</taxon>
        <taxon>Chordata</taxon>
        <taxon>Craniata</taxon>
        <taxon>Vertebrata</taxon>
        <taxon>Euteleostomi</taxon>
        <taxon>Archelosauria</taxon>
        <taxon>Archosauria</taxon>
        <taxon>Dinosauria</taxon>
        <taxon>Saurischia</taxon>
        <taxon>Theropoda</taxon>
        <taxon>Coelurosauria</taxon>
        <taxon>Aves</taxon>
        <taxon>Neognathae</taxon>
        <taxon>Neoaves</taxon>
        <taxon>Charadriiformes</taxon>
        <taxon>Scolopacidae</taxon>
        <taxon>Limosa</taxon>
    </lineage>
</organism>